<accession>A0ABM5N1D0</accession>
<keyword evidence="1" id="KW-0472">Membrane</keyword>
<dbReference type="RefSeq" id="WP_015028863.1">
    <property type="nucleotide sequence ID" value="NC_018748.1"/>
</dbReference>
<protein>
    <recommendedName>
        <fullName evidence="4">HupE / UreJ protein</fullName>
    </recommendedName>
</protein>
<keyword evidence="3" id="KW-1185">Reference proteome</keyword>
<dbReference type="InterPro" id="IPR032809">
    <property type="entry name" value="Put_HupE_UreJ"/>
</dbReference>
<proteinExistence type="predicted"/>
<feature type="transmembrane region" description="Helical" evidence="1">
    <location>
        <begin position="20"/>
        <end position="36"/>
    </location>
</feature>
<dbReference type="Proteomes" id="UP000002875">
    <property type="component" value="Chromosome"/>
</dbReference>
<evidence type="ECO:0000256" key="1">
    <source>
        <dbReference type="SAM" id="Phobius"/>
    </source>
</evidence>
<reference evidence="2 3" key="1">
    <citation type="submission" date="2011-07" db="EMBL/GenBank/DDBJ databases">
        <title>The complete genome of chromosome of Emticicia oligotrophica DSM 17448.</title>
        <authorList>
            <consortium name="US DOE Joint Genome Institute (JGI-PGF)"/>
            <person name="Lucas S."/>
            <person name="Han J."/>
            <person name="Lapidus A."/>
            <person name="Bruce D."/>
            <person name="Goodwin L."/>
            <person name="Pitluck S."/>
            <person name="Peters L."/>
            <person name="Kyrpides N."/>
            <person name="Mavromatis K."/>
            <person name="Ivanova N."/>
            <person name="Ovchinnikova G."/>
            <person name="Teshima H."/>
            <person name="Detter J.C."/>
            <person name="Tapia R."/>
            <person name="Han C."/>
            <person name="Land M."/>
            <person name="Hauser L."/>
            <person name="Markowitz V."/>
            <person name="Cheng J.-F."/>
            <person name="Hugenholtz P."/>
            <person name="Woyke T."/>
            <person name="Wu D."/>
            <person name="Tindall B."/>
            <person name="Pomrenke H."/>
            <person name="Brambilla E."/>
            <person name="Klenk H.-P."/>
            <person name="Eisen J.A."/>
        </authorList>
    </citation>
    <scope>NUCLEOTIDE SEQUENCE [LARGE SCALE GENOMIC DNA]</scope>
    <source>
        <strain evidence="2 3">DSM 17448</strain>
    </source>
</reference>
<keyword evidence="1" id="KW-0812">Transmembrane</keyword>
<dbReference type="Pfam" id="PF13795">
    <property type="entry name" value="HupE_UreJ_2"/>
    <property type="match status" value="1"/>
</dbReference>
<organism evidence="2 3">
    <name type="scientific">Emticicia oligotrophica (strain DSM 17448 / CIP 109782 / MTCC 6937 / GPTSA100-15)</name>
    <dbReference type="NCBI Taxonomy" id="929562"/>
    <lineage>
        <taxon>Bacteria</taxon>
        <taxon>Pseudomonadati</taxon>
        <taxon>Bacteroidota</taxon>
        <taxon>Cytophagia</taxon>
        <taxon>Cytophagales</taxon>
        <taxon>Leadbetterellaceae</taxon>
        <taxon>Emticicia</taxon>
    </lineage>
</organism>
<evidence type="ECO:0008006" key="4">
    <source>
        <dbReference type="Google" id="ProtNLM"/>
    </source>
</evidence>
<feature type="transmembrane region" description="Helical" evidence="1">
    <location>
        <begin position="71"/>
        <end position="89"/>
    </location>
</feature>
<sequence length="197" mass="22454">MSEFLVYLQLGYQHITDLNGYDHILFVVALCAIYRITDWKRVLYLVTAFTVGHSVTLALAALNVIEFDSRLIEFLIPVTIIITCFSNLFHKSSDSVLNPEEFSRIRYFIAMMFGLIHGMGFSSYLKSLLGKDQSIILQLLAFNIGLEFGQLIIVGITMATSFLVLDGFKIRKHTWNLLLSAFVAGVAFKLMTEKWYF</sequence>
<feature type="transmembrane region" description="Helical" evidence="1">
    <location>
        <begin position="105"/>
        <end position="124"/>
    </location>
</feature>
<feature type="transmembrane region" description="Helical" evidence="1">
    <location>
        <begin position="136"/>
        <end position="163"/>
    </location>
</feature>
<keyword evidence="1" id="KW-1133">Transmembrane helix</keyword>
<name>A0ABM5N1D0_EMTOG</name>
<feature type="transmembrane region" description="Helical" evidence="1">
    <location>
        <begin position="43"/>
        <end position="65"/>
    </location>
</feature>
<dbReference type="EMBL" id="CP002961">
    <property type="protein sequence ID" value="AFK03165.1"/>
    <property type="molecule type" value="Genomic_DNA"/>
</dbReference>
<feature type="transmembrane region" description="Helical" evidence="1">
    <location>
        <begin position="175"/>
        <end position="192"/>
    </location>
</feature>
<evidence type="ECO:0000313" key="3">
    <source>
        <dbReference type="Proteomes" id="UP000002875"/>
    </source>
</evidence>
<gene>
    <name evidence="2" type="ordered locus">Emtol_2026</name>
</gene>
<evidence type="ECO:0000313" key="2">
    <source>
        <dbReference type="EMBL" id="AFK03165.1"/>
    </source>
</evidence>